<keyword evidence="3" id="KW-1185">Reference proteome</keyword>
<protein>
    <submittedName>
        <fullName evidence="2">Helix-turn-helix domain-containing protein</fullName>
    </submittedName>
</protein>
<dbReference type="InterPro" id="IPR001387">
    <property type="entry name" value="Cro/C1-type_HTH"/>
</dbReference>
<reference evidence="2" key="2">
    <citation type="journal article" date="2024" name="Int. J. Antimicrob. Agents">
        <title>Identification of a novel Providencia species showing multi-drug-resistant in three patients with hospital-acquired infection.</title>
        <authorList>
            <person name="Yang W."/>
            <person name="Chen J."/>
            <person name="Yang F."/>
            <person name="Ji P."/>
            <person name="Shen S."/>
            <person name="Yin D."/>
            <person name="Hu F."/>
        </authorList>
    </citation>
    <scope>NUCLEOTIDE SEQUENCE</scope>
    <source>
        <strain evidence="2">CRE-138-0111</strain>
    </source>
</reference>
<accession>A0ABT9ATV9</accession>
<dbReference type="SUPFAM" id="SSF47413">
    <property type="entry name" value="lambda repressor-like DNA-binding domains"/>
    <property type="match status" value="1"/>
</dbReference>
<reference evidence="2" key="1">
    <citation type="submission" date="2023-07" db="EMBL/GenBank/DDBJ databases">
        <authorList>
            <person name="Yang W."/>
            <person name="Chen J."/>
            <person name="Ji P."/>
            <person name="Hu F."/>
        </authorList>
    </citation>
    <scope>NUCLEOTIDE SEQUENCE</scope>
    <source>
        <strain evidence="2">CRE-138-0111</strain>
    </source>
</reference>
<dbReference type="CDD" id="cd00093">
    <property type="entry name" value="HTH_XRE"/>
    <property type="match status" value="1"/>
</dbReference>
<dbReference type="Gene3D" id="1.10.260.40">
    <property type="entry name" value="lambda repressor-like DNA-binding domains"/>
    <property type="match status" value="1"/>
</dbReference>
<feature type="domain" description="HTH cro/C1-type" evidence="1">
    <location>
        <begin position="32"/>
        <end position="87"/>
    </location>
</feature>
<evidence type="ECO:0000313" key="2">
    <source>
        <dbReference type="EMBL" id="MDO7858100.1"/>
    </source>
</evidence>
<evidence type="ECO:0000313" key="3">
    <source>
        <dbReference type="Proteomes" id="UP001176478"/>
    </source>
</evidence>
<dbReference type="SMART" id="SM00530">
    <property type="entry name" value="HTH_XRE"/>
    <property type="match status" value="1"/>
</dbReference>
<sequence length="101" mass="11248">MSTLNELLAKQSPETLAKIEDRAEEIRREITLAKIREELKLSQTELAQSLGVSQPSIAKLENVDNDPKLSTLKRYIKALGGELSIDVTLPNGKRIGLHLWA</sequence>
<dbReference type="PROSITE" id="PS50943">
    <property type="entry name" value="HTH_CROC1"/>
    <property type="match status" value="1"/>
</dbReference>
<evidence type="ECO:0000259" key="1">
    <source>
        <dbReference type="PROSITE" id="PS50943"/>
    </source>
</evidence>
<dbReference type="Pfam" id="PF01381">
    <property type="entry name" value="HTH_3"/>
    <property type="match status" value="1"/>
</dbReference>
<organism evidence="2 3">
    <name type="scientific">Providencia huashanensis</name>
    <dbReference type="NCBI Taxonomy" id="3037798"/>
    <lineage>
        <taxon>Bacteria</taxon>
        <taxon>Pseudomonadati</taxon>
        <taxon>Pseudomonadota</taxon>
        <taxon>Gammaproteobacteria</taxon>
        <taxon>Enterobacterales</taxon>
        <taxon>Morganellaceae</taxon>
        <taxon>Providencia</taxon>
    </lineage>
</organism>
<comment type="caution">
    <text evidence="2">The sequence shown here is derived from an EMBL/GenBank/DDBJ whole genome shotgun (WGS) entry which is preliminary data.</text>
</comment>
<dbReference type="InterPro" id="IPR010982">
    <property type="entry name" value="Lambda_DNA-bd_dom_sf"/>
</dbReference>
<dbReference type="EMBL" id="JAUQTG010000012">
    <property type="protein sequence ID" value="MDO7858100.1"/>
    <property type="molecule type" value="Genomic_DNA"/>
</dbReference>
<gene>
    <name evidence="2" type="ORF">Q5E86_17500</name>
</gene>
<proteinExistence type="predicted"/>
<dbReference type="Proteomes" id="UP001176478">
    <property type="component" value="Unassembled WGS sequence"/>
</dbReference>
<name>A0ABT9ATV9_9GAMM</name>